<keyword evidence="2" id="KW-1185">Reference proteome</keyword>
<evidence type="ECO:0000313" key="1">
    <source>
        <dbReference type="EMBL" id="BBX09431.1"/>
    </source>
</evidence>
<organism evidence="1 2">
    <name type="scientific">Mycolicibacterium aichiense</name>
    <dbReference type="NCBI Taxonomy" id="1799"/>
    <lineage>
        <taxon>Bacteria</taxon>
        <taxon>Bacillati</taxon>
        <taxon>Actinomycetota</taxon>
        <taxon>Actinomycetes</taxon>
        <taxon>Mycobacteriales</taxon>
        <taxon>Mycobacteriaceae</taxon>
        <taxon>Mycolicibacterium</taxon>
    </lineage>
</organism>
<evidence type="ECO:0000313" key="2">
    <source>
        <dbReference type="Proteomes" id="UP000467327"/>
    </source>
</evidence>
<dbReference type="EMBL" id="AP022561">
    <property type="protein sequence ID" value="BBX09431.1"/>
    <property type="molecule type" value="Genomic_DNA"/>
</dbReference>
<dbReference type="KEGG" id="maic:MAIC_42340"/>
<name>A0A378VC75_9MYCO</name>
<proteinExistence type="predicted"/>
<protein>
    <submittedName>
        <fullName evidence="1">Uncharacterized protein</fullName>
    </submittedName>
</protein>
<reference evidence="1 2" key="1">
    <citation type="journal article" date="2019" name="Emerg. Microbes Infect.">
        <title>Comprehensive subspecies identification of 175 nontuberculous mycobacteria species based on 7547 genomic profiles.</title>
        <authorList>
            <person name="Matsumoto Y."/>
            <person name="Kinjo T."/>
            <person name="Motooka D."/>
            <person name="Nabeya D."/>
            <person name="Jung N."/>
            <person name="Uechi K."/>
            <person name="Horii T."/>
            <person name="Iida T."/>
            <person name="Fujita J."/>
            <person name="Nakamura S."/>
        </authorList>
    </citation>
    <scope>NUCLEOTIDE SEQUENCE [LARGE SCALE GENOMIC DNA]</scope>
    <source>
        <strain evidence="1 2">JCM 6376</strain>
    </source>
</reference>
<dbReference type="RefSeq" id="WP_115321693.1">
    <property type="nucleotide sequence ID" value="NZ_AP022561.1"/>
</dbReference>
<gene>
    <name evidence="1" type="ORF">MAIC_42340</name>
</gene>
<sequence>MWESHDPFIDGSIPAPRKPILAVYDDYTVELSGQRFALATPPQLDAYSRYPDERQKVRVSFDCYEILPVLAAKPKRRRASEALGLRRPK</sequence>
<accession>A0A378VC75</accession>
<dbReference type="AlphaFoldDB" id="A0A378VC75"/>
<dbReference type="Proteomes" id="UP000467327">
    <property type="component" value="Chromosome"/>
</dbReference>